<proteinExistence type="predicted"/>
<dbReference type="Proteomes" id="UP000565155">
    <property type="component" value="Unassembled WGS sequence"/>
</dbReference>
<evidence type="ECO:0000313" key="2">
    <source>
        <dbReference type="EMBL" id="NMR77246.1"/>
    </source>
</evidence>
<organism evidence="2 3">
    <name type="scientific">Vibrio alginolyticus</name>
    <dbReference type="NCBI Taxonomy" id="663"/>
    <lineage>
        <taxon>Bacteria</taxon>
        <taxon>Pseudomonadati</taxon>
        <taxon>Pseudomonadota</taxon>
        <taxon>Gammaproteobacteria</taxon>
        <taxon>Vibrionales</taxon>
        <taxon>Vibrionaceae</taxon>
        <taxon>Vibrio</taxon>
    </lineage>
</organism>
<accession>A0A7Y0N1X2</accession>
<dbReference type="EMBL" id="JABCMA010000566">
    <property type="protein sequence ID" value="NMR77246.1"/>
    <property type="molecule type" value="Genomic_DNA"/>
</dbReference>
<keyword evidence="1" id="KW-1133">Transmembrane helix</keyword>
<feature type="non-terminal residue" evidence="2">
    <location>
        <position position="46"/>
    </location>
</feature>
<keyword evidence="1" id="KW-0472">Membrane</keyword>
<keyword evidence="1" id="KW-0812">Transmembrane</keyword>
<reference evidence="2 3" key="1">
    <citation type="submission" date="2020-04" db="EMBL/GenBank/DDBJ databases">
        <title>Whole-genome sequencing of Vibrio spp. from China reveals different genetic environments of blaCTX-M-14 among diverse lineages.</title>
        <authorList>
            <person name="Zheng Z."/>
            <person name="Ye L."/>
            <person name="Chen S."/>
        </authorList>
    </citation>
    <scope>NUCLEOTIDE SEQUENCE [LARGE SCALE GENOMIC DNA]</scope>
    <source>
        <strain evidence="2 3">Vb1636</strain>
    </source>
</reference>
<evidence type="ECO:0000313" key="3">
    <source>
        <dbReference type="Proteomes" id="UP000565155"/>
    </source>
</evidence>
<name>A0A7Y0N1X2_VIBAL</name>
<evidence type="ECO:0000256" key="1">
    <source>
        <dbReference type="SAM" id="Phobius"/>
    </source>
</evidence>
<feature type="transmembrane region" description="Helical" evidence="1">
    <location>
        <begin position="12"/>
        <end position="35"/>
    </location>
</feature>
<comment type="caution">
    <text evidence="2">The sequence shown here is derived from an EMBL/GenBank/DDBJ whole genome shotgun (WGS) entry which is preliminary data.</text>
</comment>
<dbReference type="AlphaFoldDB" id="A0A7Y0N1X2"/>
<sequence length="46" mass="5252">MATNRKIASLEFARIIAMVAIVGLHCQMALTYWQWDGVPWVGYLLN</sequence>
<protein>
    <submittedName>
        <fullName evidence="2">Fucose 4-O-acetylase</fullName>
    </submittedName>
</protein>
<gene>
    <name evidence="2" type="ORF">HKB35_27080</name>
</gene>